<dbReference type="GO" id="GO:0042138">
    <property type="term" value="P:meiotic DNA double-strand break formation"/>
    <property type="evidence" value="ECO:0007669"/>
    <property type="project" value="TreeGrafter"/>
</dbReference>
<dbReference type="GO" id="GO:0000014">
    <property type="term" value="F:single-stranded DNA endodeoxyribonuclease activity"/>
    <property type="evidence" value="ECO:0007669"/>
    <property type="project" value="TreeGrafter"/>
</dbReference>
<organism evidence="21 22">
    <name type="scientific">Cryptotermes secundus</name>
    <dbReference type="NCBI Taxonomy" id="105785"/>
    <lineage>
        <taxon>Eukaryota</taxon>
        <taxon>Metazoa</taxon>
        <taxon>Ecdysozoa</taxon>
        <taxon>Arthropoda</taxon>
        <taxon>Hexapoda</taxon>
        <taxon>Insecta</taxon>
        <taxon>Pterygota</taxon>
        <taxon>Neoptera</taxon>
        <taxon>Polyneoptera</taxon>
        <taxon>Dictyoptera</taxon>
        <taxon>Blattodea</taxon>
        <taxon>Blattoidea</taxon>
        <taxon>Termitoidae</taxon>
        <taxon>Kalotermitidae</taxon>
        <taxon>Cryptotermitinae</taxon>
        <taxon>Cryptotermes</taxon>
    </lineage>
</organism>
<evidence type="ECO:0000313" key="21">
    <source>
        <dbReference type="EMBL" id="PNF43324.1"/>
    </source>
</evidence>
<dbReference type="SUPFAM" id="SSF56300">
    <property type="entry name" value="Metallo-dependent phosphatases"/>
    <property type="match status" value="1"/>
</dbReference>
<dbReference type="EMBL" id="NEVH01000611">
    <property type="protein sequence ID" value="PNF43323.1"/>
    <property type="molecule type" value="Genomic_DNA"/>
</dbReference>
<evidence type="ECO:0000256" key="12">
    <source>
        <dbReference type="ARBA" id="ARBA00023204"/>
    </source>
</evidence>
<dbReference type="Pfam" id="PF04152">
    <property type="entry name" value="Mre11_DNA_bind"/>
    <property type="match status" value="1"/>
</dbReference>
<dbReference type="EMBL" id="NEVH01000611">
    <property type="protein sequence ID" value="PNF43324.1"/>
    <property type="molecule type" value="Genomic_DNA"/>
</dbReference>
<evidence type="ECO:0000256" key="10">
    <source>
        <dbReference type="ARBA" id="ARBA00022801"/>
    </source>
</evidence>
<keyword evidence="6 16" id="KW-0540">Nuclease</keyword>
<comment type="cofactor">
    <cofactor evidence="1 16">
        <name>Mn(2+)</name>
        <dbReference type="ChEBI" id="CHEBI:29035"/>
    </cofactor>
</comment>
<evidence type="ECO:0000256" key="1">
    <source>
        <dbReference type="ARBA" id="ARBA00001936"/>
    </source>
</evidence>
<evidence type="ECO:0000259" key="20">
    <source>
        <dbReference type="SMART" id="SM01347"/>
    </source>
</evidence>
<dbReference type="GO" id="GO:0000724">
    <property type="term" value="P:double-strand break repair via homologous recombination"/>
    <property type="evidence" value="ECO:0007669"/>
    <property type="project" value="TreeGrafter"/>
</dbReference>
<dbReference type="InterPro" id="IPR004843">
    <property type="entry name" value="Calcineurin-like_PHP"/>
</dbReference>
<evidence type="ECO:0000256" key="16">
    <source>
        <dbReference type="PIRNR" id="PIRNR000882"/>
    </source>
</evidence>
<keyword evidence="22" id="KW-1185">Reference proteome</keyword>
<gene>
    <name evidence="21" type="ORF">B7P43_G14488</name>
</gene>
<dbReference type="GO" id="GO:0006303">
    <property type="term" value="P:double-strand break repair via nonhomologous end joining"/>
    <property type="evidence" value="ECO:0007669"/>
    <property type="project" value="TreeGrafter"/>
</dbReference>
<reference evidence="21 22" key="1">
    <citation type="submission" date="2017-12" db="EMBL/GenBank/DDBJ databases">
        <title>Hemimetabolous genomes reveal molecular basis of termite eusociality.</title>
        <authorList>
            <person name="Harrison M.C."/>
            <person name="Jongepier E."/>
            <person name="Robertson H.M."/>
            <person name="Arning N."/>
            <person name="Bitard-Feildel T."/>
            <person name="Chao H."/>
            <person name="Childers C.P."/>
            <person name="Dinh H."/>
            <person name="Doddapaneni H."/>
            <person name="Dugan S."/>
            <person name="Gowin J."/>
            <person name="Greiner C."/>
            <person name="Han Y."/>
            <person name="Hu H."/>
            <person name="Hughes D.S.T."/>
            <person name="Huylmans A.-K."/>
            <person name="Kemena C."/>
            <person name="Kremer L.P.M."/>
            <person name="Lee S.L."/>
            <person name="Lopez-Ezquerra A."/>
            <person name="Mallet L."/>
            <person name="Monroy-Kuhn J.M."/>
            <person name="Moser A."/>
            <person name="Murali S.C."/>
            <person name="Muzny D.M."/>
            <person name="Otani S."/>
            <person name="Piulachs M.-D."/>
            <person name="Poelchau M."/>
            <person name="Qu J."/>
            <person name="Schaub F."/>
            <person name="Wada-Katsumata A."/>
            <person name="Worley K.C."/>
            <person name="Xie Q."/>
            <person name="Ylla G."/>
            <person name="Poulsen M."/>
            <person name="Gibbs R.A."/>
            <person name="Schal C."/>
            <person name="Richards S."/>
            <person name="Belles X."/>
            <person name="Korb J."/>
            <person name="Bornberg-Bauer E."/>
        </authorList>
    </citation>
    <scope>NUCLEOTIDE SEQUENCE [LARGE SCALE GENOMIC DNA]</scope>
    <source>
        <tissue evidence="21">Whole body</tissue>
    </source>
</reference>
<evidence type="ECO:0000256" key="17">
    <source>
        <dbReference type="PIRSR" id="PIRSR000882-1"/>
    </source>
</evidence>
<name>A0A2J7RR63_9NEOP</name>
<evidence type="ECO:0000256" key="18">
    <source>
        <dbReference type="RuleBase" id="RU003447"/>
    </source>
</evidence>
<dbReference type="STRING" id="105785.A0A2J7RR63"/>
<keyword evidence="8 16" id="KW-0255">Endonuclease</keyword>
<dbReference type="GO" id="GO:0031573">
    <property type="term" value="P:mitotic intra-S DNA damage checkpoint signaling"/>
    <property type="evidence" value="ECO:0007669"/>
    <property type="project" value="TreeGrafter"/>
</dbReference>
<keyword evidence="14 16" id="KW-0539">Nucleus</keyword>
<evidence type="ECO:0000256" key="9">
    <source>
        <dbReference type="ARBA" id="ARBA00022763"/>
    </source>
</evidence>
<keyword evidence="5" id="KW-0158">Chromosome</keyword>
<dbReference type="PANTHER" id="PTHR10139">
    <property type="entry name" value="DOUBLE-STRAND BREAK REPAIR PROTEIN MRE11"/>
    <property type="match status" value="1"/>
</dbReference>
<dbReference type="GO" id="GO:0000723">
    <property type="term" value="P:telomere maintenance"/>
    <property type="evidence" value="ECO:0007669"/>
    <property type="project" value="TreeGrafter"/>
</dbReference>
<dbReference type="InterPro" id="IPR029052">
    <property type="entry name" value="Metallo-depent_PP-like"/>
</dbReference>
<dbReference type="Proteomes" id="UP000235965">
    <property type="component" value="Unassembled WGS sequence"/>
</dbReference>
<dbReference type="InterPro" id="IPR007281">
    <property type="entry name" value="Mre11_DNA-bd"/>
</dbReference>
<dbReference type="GO" id="GO:0008296">
    <property type="term" value="F:3'-5'-DNA exonuclease activity"/>
    <property type="evidence" value="ECO:0007669"/>
    <property type="project" value="InterPro"/>
</dbReference>
<evidence type="ECO:0000313" key="22">
    <source>
        <dbReference type="Proteomes" id="UP000235965"/>
    </source>
</evidence>
<comment type="subcellular location">
    <subcellularLocation>
        <location evidence="3">Chromosome</location>
    </subcellularLocation>
    <subcellularLocation>
        <location evidence="2 16">Nucleus</location>
    </subcellularLocation>
</comment>
<dbReference type="CDD" id="cd00840">
    <property type="entry name" value="MPP_Mre11_N"/>
    <property type="match status" value="1"/>
</dbReference>
<evidence type="ECO:0000256" key="19">
    <source>
        <dbReference type="SAM" id="MobiDB-lite"/>
    </source>
</evidence>
<feature type="region of interest" description="Disordered" evidence="19">
    <location>
        <begin position="521"/>
        <end position="636"/>
    </location>
</feature>
<dbReference type="GO" id="GO:0097552">
    <property type="term" value="P:mitochondrial double-strand break repair via homologous recombination"/>
    <property type="evidence" value="ECO:0007669"/>
    <property type="project" value="TreeGrafter"/>
</dbReference>
<dbReference type="FunCoup" id="A0A2J7RR63">
    <property type="interactions" value="1649"/>
</dbReference>
<accession>A0A2J7RR63</accession>
<dbReference type="Gene3D" id="3.60.21.10">
    <property type="match status" value="1"/>
</dbReference>
<keyword evidence="10 16" id="KW-0378">Hydrolase</keyword>
<evidence type="ECO:0000256" key="15">
    <source>
        <dbReference type="ARBA" id="ARBA00023254"/>
    </source>
</evidence>
<evidence type="ECO:0000256" key="5">
    <source>
        <dbReference type="ARBA" id="ARBA00022454"/>
    </source>
</evidence>
<dbReference type="GO" id="GO:0035861">
    <property type="term" value="C:site of double-strand break"/>
    <property type="evidence" value="ECO:0007669"/>
    <property type="project" value="TreeGrafter"/>
</dbReference>
<protein>
    <recommendedName>
        <fullName evidence="16">Double-strand break repair protein</fullName>
    </recommendedName>
</protein>
<dbReference type="InterPro" id="IPR041796">
    <property type="entry name" value="Mre11_N"/>
</dbReference>
<dbReference type="GO" id="GO:0030870">
    <property type="term" value="C:Mre11 complex"/>
    <property type="evidence" value="ECO:0007669"/>
    <property type="project" value="UniProtKB-UniRule"/>
</dbReference>
<evidence type="ECO:0000256" key="3">
    <source>
        <dbReference type="ARBA" id="ARBA00004286"/>
    </source>
</evidence>
<keyword evidence="9 16" id="KW-0227">DNA damage</keyword>
<evidence type="ECO:0000256" key="8">
    <source>
        <dbReference type="ARBA" id="ARBA00022759"/>
    </source>
</evidence>
<comment type="function">
    <text evidence="16">Core component of the MRN complex, which plays a central role in double-strand break (DSB) repair, DNA recombination, maintenance of telomere integrity and meiosis. The MRN complex is involved in the repair of DNA double-strand breaks (DSBs) via homologous recombination (HR), an error-free mechanism which primarily occurs during S and G2 phases. The complex (1) mediates the end resection of damaged DNA, which generates proper single-stranded DNA, a key initial steps in HR, and is (2) required for the recruitment of other repair factors and efficient activation of ATM and ATR upon DNA damage. Within the MRN complex, MRE11 possesses both single-strand endonuclease activity and double-strand-specific 3'-5' exonuclease activity. MRE11 first endonucleolytically cleaves the 5' strand at DNA DSB ends to prevent non-homologous end joining (NHEJ) and licence HR. It then generates a single-stranded DNA gap via 3' to 5' exonucleolytic degradation, which is required for single-strand invasion and recombination.</text>
</comment>
<evidence type="ECO:0000256" key="4">
    <source>
        <dbReference type="ARBA" id="ARBA00009028"/>
    </source>
</evidence>
<keyword evidence="15 16" id="KW-0469">Meiosis</keyword>
<keyword evidence="7" id="KW-0479">Metal-binding</keyword>
<sequence>MTTLPDHIPPEDILNILVASDVHLGYAEKDACRGEDTYKTFEEVLRIAQERNVDLILLGGDLFHDSKPTQQCIHRCISLIRKYCMGDRPVAIQFLSDQEKNFKHCSHPFVNYEDPNLNISIPVFSIHGNHDDPVGPGSVSSLDLLSASGMVNYFGKWTDLTRVEISPLLMQKGVTRLALYGLSHLKDERLARLFGDHRVTVLRPRENQEEWCSVFVLHQNRVDRGPKSYIAEEMLPAFLDLVIWGHEHECKITPDWNDQYKFYVYQPGSTVATSLCDGEAADKHVAILSIYKRHFRITPVRLKTVRPFVLDTIVLADCRIDFSTEKPSDEVQKYVTEHIETLIDRATYISGDESQMVLPLIRLRVQYSEEKHLFNAVRFGLHYTGRVANPSDMVVFHKLRSVKEKTENRFDKDALENLVNVDGQLGLTGSKVQAVVERYFAEVTPDKHLKILSVKGLAEAASRFVDKDDKDAIFCLVDHQIKKTVDRLLSMNVTEEDIDDAIENFRQERLLKAEEEAKDARAILDHPSRQTFGKKTQPKSSFIDSDSDSDVVMDQGHTVASASHSERGRGRGTAVRSRRGRGSRARGTTSSRGRDQGEAVVQTSIRDAFSQRQDRRSSHATSSGNRSVIFVDDSDD</sequence>
<dbReference type="PANTHER" id="PTHR10139:SF1">
    <property type="entry name" value="DOUBLE-STRAND BREAK REPAIR PROTEIN MRE11"/>
    <property type="match status" value="1"/>
</dbReference>
<proteinExistence type="inferred from homology"/>
<dbReference type="FunFam" id="3.60.21.10:FF:000011">
    <property type="entry name" value="Double-strand break repair protein"/>
    <property type="match status" value="1"/>
</dbReference>
<evidence type="ECO:0000256" key="7">
    <source>
        <dbReference type="ARBA" id="ARBA00022723"/>
    </source>
</evidence>
<keyword evidence="11 16" id="KW-0269">Exonuclease</keyword>
<dbReference type="InterPro" id="IPR038487">
    <property type="entry name" value="Mre11_capping_dom"/>
</dbReference>
<evidence type="ECO:0000256" key="2">
    <source>
        <dbReference type="ARBA" id="ARBA00004123"/>
    </source>
</evidence>
<feature type="active site" description="Proton donor" evidence="17">
    <location>
        <position position="130"/>
    </location>
</feature>
<dbReference type="Pfam" id="PF00149">
    <property type="entry name" value="Metallophos"/>
    <property type="match status" value="1"/>
</dbReference>
<comment type="similarity">
    <text evidence="4 16 18">Belongs to the MRE11/RAD32 family.</text>
</comment>
<dbReference type="OrthoDB" id="30417at2759"/>
<evidence type="ECO:0000256" key="11">
    <source>
        <dbReference type="ARBA" id="ARBA00022839"/>
    </source>
</evidence>
<dbReference type="InParanoid" id="A0A2J7RR63"/>
<comment type="caution">
    <text evidence="21">The sequence shown here is derived from an EMBL/GenBank/DDBJ whole genome shotgun (WGS) entry which is preliminary data.</text>
</comment>
<dbReference type="AlphaFoldDB" id="A0A2J7RR63"/>
<feature type="domain" description="Mre11 DNA-binding" evidence="20">
    <location>
        <begin position="295"/>
        <end position="464"/>
    </location>
</feature>
<evidence type="ECO:0000256" key="6">
    <source>
        <dbReference type="ARBA" id="ARBA00022722"/>
    </source>
</evidence>
<dbReference type="PIRSF" id="PIRSF000882">
    <property type="entry name" value="DSB_repair_MRE11"/>
    <property type="match status" value="1"/>
</dbReference>
<dbReference type="GO" id="GO:0030145">
    <property type="term" value="F:manganese ion binding"/>
    <property type="evidence" value="ECO:0007669"/>
    <property type="project" value="UniProtKB-UniRule"/>
</dbReference>
<dbReference type="NCBIfam" id="TIGR00583">
    <property type="entry name" value="mre11"/>
    <property type="match status" value="1"/>
</dbReference>
<dbReference type="GO" id="GO:0007095">
    <property type="term" value="P:mitotic G2 DNA damage checkpoint signaling"/>
    <property type="evidence" value="ECO:0007669"/>
    <property type="project" value="TreeGrafter"/>
</dbReference>
<dbReference type="Gene3D" id="3.30.110.110">
    <property type="entry name" value="Mre11, capping domain"/>
    <property type="match status" value="1"/>
</dbReference>
<evidence type="ECO:0000256" key="14">
    <source>
        <dbReference type="ARBA" id="ARBA00023242"/>
    </source>
</evidence>
<dbReference type="InterPro" id="IPR003701">
    <property type="entry name" value="Mre11"/>
</dbReference>
<dbReference type="SMART" id="SM01347">
    <property type="entry name" value="Mre11_DNA_bind"/>
    <property type="match status" value="1"/>
</dbReference>
<keyword evidence="12 16" id="KW-0234">DNA repair</keyword>
<keyword evidence="13 16" id="KW-0464">Manganese</keyword>
<evidence type="ECO:0000256" key="13">
    <source>
        <dbReference type="ARBA" id="ARBA00023211"/>
    </source>
</evidence>